<evidence type="ECO:0000256" key="1">
    <source>
        <dbReference type="SAM" id="Phobius"/>
    </source>
</evidence>
<dbReference type="EMBL" id="CP016534">
    <property type="protein sequence ID" value="ANU09680.1"/>
    <property type="molecule type" value="Genomic_DNA"/>
</dbReference>
<dbReference type="InterPro" id="IPR010994">
    <property type="entry name" value="RuvA_2-like"/>
</dbReference>
<evidence type="ECO:0008006" key="4">
    <source>
        <dbReference type="Google" id="ProtNLM"/>
    </source>
</evidence>
<evidence type="ECO:0000313" key="2">
    <source>
        <dbReference type="EMBL" id="ANU09680.1"/>
    </source>
</evidence>
<dbReference type="PANTHER" id="PTHR21180">
    <property type="entry name" value="ENDONUCLEASE/EXONUCLEASE/PHOSPHATASE FAMILY DOMAIN-CONTAINING PROTEIN 1"/>
    <property type="match status" value="1"/>
</dbReference>
<keyword evidence="1" id="KW-0812">Transmembrane</keyword>
<evidence type="ECO:0000313" key="3">
    <source>
        <dbReference type="Proteomes" id="UP000092661"/>
    </source>
</evidence>
<dbReference type="Pfam" id="PF12836">
    <property type="entry name" value="HHH_3"/>
    <property type="match status" value="1"/>
</dbReference>
<keyword evidence="3" id="KW-1185">Reference proteome</keyword>
<keyword evidence="1" id="KW-1133">Transmembrane helix</keyword>
<name>A0ABN4RC75_9BACL</name>
<proteinExistence type="predicted"/>
<dbReference type="RefSeq" id="WP_065536458.1">
    <property type="nucleotide sequence ID" value="NZ_CP016534.2"/>
</dbReference>
<keyword evidence="1" id="KW-0472">Membrane</keyword>
<organism evidence="2 3">
    <name type="scientific">Planococcus antarcticus DSM 14505</name>
    <dbReference type="NCBI Taxonomy" id="1185653"/>
    <lineage>
        <taxon>Bacteria</taxon>
        <taxon>Bacillati</taxon>
        <taxon>Bacillota</taxon>
        <taxon>Bacilli</taxon>
        <taxon>Bacillales</taxon>
        <taxon>Caryophanaceae</taxon>
        <taxon>Planococcus</taxon>
    </lineage>
</organism>
<dbReference type="SUPFAM" id="SSF47781">
    <property type="entry name" value="RuvA domain 2-like"/>
    <property type="match status" value="1"/>
</dbReference>
<accession>A0ABN4RC75</accession>
<feature type="transmembrane region" description="Helical" evidence="1">
    <location>
        <begin position="51"/>
        <end position="78"/>
    </location>
</feature>
<sequence>MASSLTSKGKAWEYRNSLWILWTLLTLGFLNYVSFFYISRKVKQKKWFRAGIVYSIFFILFALAEGAFTGIFIISWLVSIFHVFKIRTEYLLRLEAMQTSGFENSELNKLKETIAREYGRADTSYTTSNMKAEKRVPIASQEQSVKVESNKVNERTAKKQEIDINTALESEIAEVPGVGSIFASKIVMVRSQENGFKSFEHFIQTLSVKPHLAEKIKSHIVFSEIPPTEHQVKKTEGRIVDF</sequence>
<protein>
    <recommendedName>
        <fullName evidence="4">Helix-hairpin-helix domain-containing protein</fullName>
    </recommendedName>
</protein>
<reference evidence="2" key="1">
    <citation type="submission" date="2016-10" db="EMBL/GenBank/DDBJ databases">
        <authorList>
            <person name="See-Too W.S."/>
        </authorList>
    </citation>
    <scope>NUCLEOTIDE SEQUENCE</scope>
    <source>
        <strain evidence="2">DSM 14505</strain>
    </source>
</reference>
<dbReference type="Proteomes" id="UP000092661">
    <property type="component" value="Chromosome"/>
</dbReference>
<dbReference type="PANTHER" id="PTHR21180:SF32">
    <property type="entry name" value="ENDONUCLEASE_EXONUCLEASE_PHOSPHATASE FAMILY DOMAIN-CONTAINING PROTEIN 1"/>
    <property type="match status" value="1"/>
</dbReference>
<dbReference type="InterPro" id="IPR051675">
    <property type="entry name" value="Endo/Exo/Phosphatase_dom_1"/>
</dbReference>
<dbReference type="Gene3D" id="1.10.150.320">
    <property type="entry name" value="Photosystem II 12 kDa extrinsic protein"/>
    <property type="match status" value="1"/>
</dbReference>
<gene>
    <name evidence="2" type="ORF">BBH88_04895</name>
</gene>
<feature type="transmembrane region" description="Helical" evidence="1">
    <location>
        <begin position="20"/>
        <end position="39"/>
    </location>
</feature>